<evidence type="ECO:0000256" key="2">
    <source>
        <dbReference type="SAM" id="Phobius"/>
    </source>
</evidence>
<evidence type="ECO:0000313" key="4">
    <source>
        <dbReference type="Proteomes" id="UP000317484"/>
    </source>
</evidence>
<accession>A0A521DZ24</accession>
<dbReference type="AlphaFoldDB" id="A0A521DZ24"/>
<organism evidence="3 4">
    <name type="scientific">Geodermatophilus aquaeductus</name>
    <dbReference type="NCBI Taxonomy" id="1564161"/>
    <lineage>
        <taxon>Bacteria</taxon>
        <taxon>Bacillati</taxon>
        <taxon>Actinomycetota</taxon>
        <taxon>Actinomycetes</taxon>
        <taxon>Geodermatophilales</taxon>
        <taxon>Geodermatophilaceae</taxon>
        <taxon>Geodermatophilus</taxon>
    </lineage>
</organism>
<sequence>MVAGVLIIPVVGHPDIFEATLAHAALGTGLWVPMHAGLVVAVILSLVGLLGLYAGHADRLGRVGAVGFALAVPGLVLAACAFYWEAFLLPVIARHAPGTFAWNGPVVGSWAVVASGSLAALWFIGLALLGLALWRSGLVPAGAALTLAVGAVAFALLAGPFVPVLGPLSVVAFAAGHVWVGAALRAGAARQAADPRPGRRGPSDEVPRQPG</sequence>
<evidence type="ECO:0000256" key="1">
    <source>
        <dbReference type="SAM" id="MobiDB-lite"/>
    </source>
</evidence>
<feature type="compositionally biased region" description="Basic and acidic residues" evidence="1">
    <location>
        <begin position="201"/>
        <end position="211"/>
    </location>
</feature>
<feature type="transmembrane region" description="Helical" evidence="2">
    <location>
        <begin position="107"/>
        <end position="131"/>
    </location>
</feature>
<feature type="transmembrane region" description="Helical" evidence="2">
    <location>
        <begin position="164"/>
        <end position="184"/>
    </location>
</feature>
<gene>
    <name evidence="3" type="ORF">SAMN06273567_10436</name>
</gene>
<dbReference type="EMBL" id="FXTJ01000004">
    <property type="protein sequence ID" value="SMO76885.1"/>
    <property type="molecule type" value="Genomic_DNA"/>
</dbReference>
<evidence type="ECO:0000313" key="3">
    <source>
        <dbReference type="EMBL" id="SMO76885.1"/>
    </source>
</evidence>
<feature type="transmembrane region" description="Helical" evidence="2">
    <location>
        <begin position="34"/>
        <end position="53"/>
    </location>
</feature>
<feature type="region of interest" description="Disordered" evidence="1">
    <location>
        <begin position="191"/>
        <end position="211"/>
    </location>
</feature>
<feature type="transmembrane region" description="Helical" evidence="2">
    <location>
        <begin position="138"/>
        <end position="158"/>
    </location>
</feature>
<evidence type="ECO:0008006" key="5">
    <source>
        <dbReference type="Google" id="ProtNLM"/>
    </source>
</evidence>
<proteinExistence type="predicted"/>
<reference evidence="3 4" key="1">
    <citation type="submission" date="2017-05" db="EMBL/GenBank/DDBJ databases">
        <authorList>
            <person name="Varghese N."/>
            <person name="Submissions S."/>
        </authorList>
    </citation>
    <scope>NUCLEOTIDE SEQUENCE [LARGE SCALE GENOMIC DNA]</scope>
    <source>
        <strain evidence="3 4">DSM 46834</strain>
    </source>
</reference>
<keyword evidence="2" id="KW-1133">Transmembrane helix</keyword>
<protein>
    <recommendedName>
        <fullName evidence="5">DUF4386 family protein</fullName>
    </recommendedName>
</protein>
<keyword evidence="2" id="KW-0812">Transmembrane</keyword>
<name>A0A521DZ24_9ACTN</name>
<keyword evidence="4" id="KW-1185">Reference proteome</keyword>
<feature type="transmembrane region" description="Helical" evidence="2">
    <location>
        <begin position="65"/>
        <end position="87"/>
    </location>
</feature>
<dbReference type="Proteomes" id="UP000317484">
    <property type="component" value="Unassembled WGS sequence"/>
</dbReference>
<keyword evidence="2" id="KW-0472">Membrane</keyword>